<protein>
    <submittedName>
        <fullName evidence="1">Intracellular sulfur oxidation protein, DsrE/DsrF family</fullName>
    </submittedName>
</protein>
<dbReference type="PANTHER" id="PTHR37691">
    <property type="entry name" value="BLR3518 PROTEIN"/>
    <property type="match status" value="1"/>
</dbReference>
<dbReference type="STRING" id="390640.SAMN04488034_102133"/>
<dbReference type="EMBL" id="FNUG01000002">
    <property type="protein sequence ID" value="SEE72028.1"/>
    <property type="molecule type" value="Genomic_DNA"/>
</dbReference>
<dbReference type="Proteomes" id="UP000199448">
    <property type="component" value="Unassembled WGS sequence"/>
</dbReference>
<keyword evidence="2" id="KW-1185">Reference proteome</keyword>
<dbReference type="PANTHER" id="PTHR37691:SF1">
    <property type="entry name" value="BLR3518 PROTEIN"/>
    <property type="match status" value="1"/>
</dbReference>
<dbReference type="InterPro" id="IPR003787">
    <property type="entry name" value="Sulphur_relay_DsrE/F-like"/>
</dbReference>
<reference evidence="1 2" key="1">
    <citation type="submission" date="2016-10" db="EMBL/GenBank/DDBJ databases">
        <authorList>
            <person name="de Groot N.N."/>
        </authorList>
    </citation>
    <scope>NUCLEOTIDE SEQUENCE [LARGE SCALE GENOMIC DNA]</scope>
    <source>
        <strain evidence="1 2">DSM 23553</strain>
    </source>
</reference>
<dbReference type="Gene3D" id="3.40.1260.10">
    <property type="entry name" value="DsrEFH-like"/>
    <property type="match status" value="1"/>
</dbReference>
<accession>A0A1H5L755</accession>
<evidence type="ECO:0000313" key="2">
    <source>
        <dbReference type="Proteomes" id="UP000199448"/>
    </source>
</evidence>
<dbReference type="AlphaFoldDB" id="A0A1H5L755"/>
<dbReference type="RefSeq" id="WP_093112475.1">
    <property type="nucleotide sequence ID" value="NZ_FNGG01000002.1"/>
</dbReference>
<organism evidence="1 2">
    <name type="scientific">Salinimicrobium catena</name>
    <dbReference type="NCBI Taxonomy" id="390640"/>
    <lineage>
        <taxon>Bacteria</taxon>
        <taxon>Pseudomonadati</taxon>
        <taxon>Bacteroidota</taxon>
        <taxon>Flavobacteriia</taxon>
        <taxon>Flavobacteriales</taxon>
        <taxon>Flavobacteriaceae</taxon>
        <taxon>Salinimicrobium</taxon>
    </lineage>
</organism>
<evidence type="ECO:0000313" key="1">
    <source>
        <dbReference type="EMBL" id="SEE72028.1"/>
    </source>
</evidence>
<dbReference type="InterPro" id="IPR027396">
    <property type="entry name" value="DsrEFH-like"/>
</dbReference>
<gene>
    <name evidence="1" type="ORF">SAMN04488034_102133</name>
</gene>
<dbReference type="OrthoDB" id="7206705at2"/>
<dbReference type="SUPFAM" id="SSF75169">
    <property type="entry name" value="DsrEFH-like"/>
    <property type="match status" value="1"/>
</dbReference>
<name>A0A1H5L755_9FLAO</name>
<dbReference type="Pfam" id="PF02635">
    <property type="entry name" value="DsrE"/>
    <property type="match status" value="1"/>
</dbReference>
<proteinExistence type="predicted"/>
<sequence>MRNLLCLLSIIITTTVYSQEPGNVISEYGKTFHVPSPDFKTDTTSVFKVVFDVNRSFDPSKPNNLMETAARFLNMHEKEGVDPENMKLALVIHGKAVQDVLKDKFYDKKFSEVKENPNLPLIDALAKNGVEIILCGQSAAHYEVTPEKVHDQVKFALSAMTALVQLQNNDYQLIKF</sequence>